<name>A0ACC0W8F7_9STRA</name>
<accession>A0ACC0W8F7</accession>
<evidence type="ECO:0000313" key="1">
    <source>
        <dbReference type="EMBL" id="KAI9914223.1"/>
    </source>
</evidence>
<reference evidence="1 2" key="1">
    <citation type="journal article" date="2022" name="bioRxiv">
        <title>The genome of the oomycete Peronosclerospora sorghi, a cosmopolitan pathogen of maize and sorghum, is inflated with dispersed pseudogenes.</title>
        <authorList>
            <person name="Fletcher K."/>
            <person name="Martin F."/>
            <person name="Isakeit T."/>
            <person name="Cavanaugh K."/>
            <person name="Magill C."/>
            <person name="Michelmore R."/>
        </authorList>
    </citation>
    <scope>NUCLEOTIDE SEQUENCE [LARGE SCALE GENOMIC DNA]</scope>
    <source>
        <strain evidence="1">P6</strain>
    </source>
</reference>
<protein>
    <submittedName>
        <fullName evidence="1">Uncharacterized protein</fullName>
    </submittedName>
</protein>
<organism evidence="1 2">
    <name type="scientific">Peronosclerospora sorghi</name>
    <dbReference type="NCBI Taxonomy" id="230839"/>
    <lineage>
        <taxon>Eukaryota</taxon>
        <taxon>Sar</taxon>
        <taxon>Stramenopiles</taxon>
        <taxon>Oomycota</taxon>
        <taxon>Peronosporomycetes</taxon>
        <taxon>Peronosporales</taxon>
        <taxon>Peronosporaceae</taxon>
        <taxon>Peronosclerospora</taxon>
    </lineage>
</organism>
<evidence type="ECO:0000313" key="2">
    <source>
        <dbReference type="Proteomes" id="UP001163321"/>
    </source>
</evidence>
<dbReference type="Proteomes" id="UP001163321">
    <property type="component" value="Chromosome 4"/>
</dbReference>
<proteinExistence type="predicted"/>
<keyword evidence="2" id="KW-1185">Reference proteome</keyword>
<sequence>MPPVKQLRMLNTAPTRFVLAALPLLLEFLNAQEVARIVCTQQSVGREGCAAIWYWLVTRTRSILPTLKLPSPAQVSETIQVASVLPLLRQVHAAATYNFDLRFDAVRHGSDVYLIENEDCYVSRWGPKGGSMFGDRVCAPGAVSYWECMGLSEGCYVGVTELVTPGQVGFQYYGVNAHHLKRTLSLPTAACDNMPAVMYCEAGFITTGSFRGPKPQLPTKTNFLATDTFQEADRIGVFVDLLAGFILFLCNGKPQALRIPIDRFKTYVPVFSAYACYNLRLLRAVCPPWHTIYNADDHRTR</sequence>
<comment type="caution">
    <text evidence="1">The sequence shown here is derived from an EMBL/GenBank/DDBJ whole genome shotgun (WGS) entry which is preliminary data.</text>
</comment>
<dbReference type="EMBL" id="CM047583">
    <property type="protein sequence ID" value="KAI9914223.1"/>
    <property type="molecule type" value="Genomic_DNA"/>
</dbReference>
<gene>
    <name evidence="1" type="ORF">PsorP6_005504</name>
</gene>